<protein>
    <submittedName>
        <fullName evidence="1">Uncharacterized protein</fullName>
    </submittedName>
</protein>
<organism evidence="1 2">
    <name type="scientific">Psychroflexus salarius</name>
    <dbReference type="NCBI Taxonomy" id="1155689"/>
    <lineage>
        <taxon>Bacteria</taxon>
        <taxon>Pseudomonadati</taxon>
        <taxon>Bacteroidota</taxon>
        <taxon>Flavobacteriia</taxon>
        <taxon>Flavobacteriales</taxon>
        <taxon>Flavobacteriaceae</taxon>
        <taxon>Psychroflexus</taxon>
    </lineage>
</organism>
<dbReference type="STRING" id="1155689.SAMN05444278_105181"/>
<dbReference type="Pfam" id="PF22264">
    <property type="entry name" value="DUF6952"/>
    <property type="match status" value="1"/>
</dbReference>
<dbReference type="EMBL" id="FQTW01000005">
    <property type="protein sequence ID" value="SHE78455.1"/>
    <property type="molecule type" value="Genomic_DNA"/>
</dbReference>
<dbReference type="RefSeq" id="WP_073193106.1">
    <property type="nucleotide sequence ID" value="NZ_FQTW01000005.1"/>
</dbReference>
<name>A0A1M4WBA7_9FLAO</name>
<proteinExistence type="predicted"/>
<reference evidence="1 2" key="1">
    <citation type="submission" date="2016-11" db="EMBL/GenBank/DDBJ databases">
        <authorList>
            <person name="Jaros S."/>
            <person name="Januszkiewicz K."/>
            <person name="Wedrychowicz H."/>
        </authorList>
    </citation>
    <scope>NUCLEOTIDE SEQUENCE [LARGE SCALE GENOMIC DNA]</scope>
    <source>
        <strain evidence="1 2">DSM 25661</strain>
    </source>
</reference>
<dbReference type="Proteomes" id="UP000184462">
    <property type="component" value="Unassembled WGS sequence"/>
</dbReference>
<evidence type="ECO:0000313" key="1">
    <source>
        <dbReference type="EMBL" id="SHE78455.1"/>
    </source>
</evidence>
<gene>
    <name evidence="1" type="ORF">SAMN05444278_105181</name>
</gene>
<evidence type="ECO:0000313" key="2">
    <source>
        <dbReference type="Proteomes" id="UP000184462"/>
    </source>
</evidence>
<accession>A0A1M4WBA7</accession>
<dbReference type="AlphaFoldDB" id="A0A1M4WBA7"/>
<sequence>MKLPIIKHFQKNNESQKLEHTIEVLESFCEHRSVKEHEMDVVGEIITNIAGAIEMDKLIKDKGMSEKDAANTFAKRVLGSIDQ</sequence>
<keyword evidence="2" id="KW-1185">Reference proteome</keyword>
<dbReference type="OrthoDB" id="1149088at2"/>
<dbReference type="InterPro" id="IPR053810">
    <property type="entry name" value="DUF6952"/>
</dbReference>